<comment type="caution">
    <text evidence="1">The sequence shown here is derived from an EMBL/GenBank/DDBJ whole genome shotgun (WGS) entry which is preliminary data.</text>
</comment>
<reference evidence="1" key="2">
    <citation type="journal article" date="2023" name="IMA Fungus">
        <title>Comparative genomic study of the Penicillium genus elucidates a diverse pangenome and 15 lateral gene transfer events.</title>
        <authorList>
            <person name="Petersen C."/>
            <person name="Sorensen T."/>
            <person name="Nielsen M.R."/>
            <person name="Sondergaard T.E."/>
            <person name="Sorensen J.L."/>
            <person name="Fitzpatrick D.A."/>
            <person name="Frisvad J.C."/>
            <person name="Nielsen K.L."/>
        </authorList>
    </citation>
    <scope>NUCLEOTIDE SEQUENCE</scope>
    <source>
        <strain evidence="1">IBT 21472</strain>
    </source>
</reference>
<evidence type="ECO:0000313" key="2">
    <source>
        <dbReference type="Proteomes" id="UP001147746"/>
    </source>
</evidence>
<reference evidence="1" key="1">
    <citation type="submission" date="2022-12" db="EMBL/GenBank/DDBJ databases">
        <authorList>
            <person name="Petersen C."/>
        </authorList>
    </citation>
    <scope>NUCLEOTIDE SEQUENCE</scope>
    <source>
        <strain evidence="1">IBT 21472</strain>
    </source>
</reference>
<gene>
    <name evidence="1" type="ORF">N7476_005152</name>
</gene>
<dbReference type="AlphaFoldDB" id="A0A9W9U7C7"/>
<sequence length="65" mass="7299">MCDPGMVTPTAVPVDYHGLLRHSRGLMIVDQVKQGMLSENYLRQFLPSPRRLSSEEIESNAKLEG</sequence>
<keyword evidence="2" id="KW-1185">Reference proteome</keyword>
<name>A0A9W9U7C7_9EURO</name>
<dbReference type="EMBL" id="JAPZBO010000004">
    <property type="protein sequence ID" value="KAJ5318732.1"/>
    <property type="molecule type" value="Genomic_DNA"/>
</dbReference>
<accession>A0A9W9U7C7</accession>
<proteinExistence type="predicted"/>
<protein>
    <submittedName>
        <fullName evidence="1">Uncharacterized protein</fullName>
    </submittedName>
</protein>
<dbReference type="Proteomes" id="UP001147746">
    <property type="component" value="Unassembled WGS sequence"/>
</dbReference>
<evidence type="ECO:0000313" key="1">
    <source>
        <dbReference type="EMBL" id="KAJ5318732.1"/>
    </source>
</evidence>
<organism evidence="1 2">
    <name type="scientific">Penicillium atrosanguineum</name>
    <dbReference type="NCBI Taxonomy" id="1132637"/>
    <lineage>
        <taxon>Eukaryota</taxon>
        <taxon>Fungi</taxon>
        <taxon>Dikarya</taxon>
        <taxon>Ascomycota</taxon>
        <taxon>Pezizomycotina</taxon>
        <taxon>Eurotiomycetes</taxon>
        <taxon>Eurotiomycetidae</taxon>
        <taxon>Eurotiales</taxon>
        <taxon>Aspergillaceae</taxon>
        <taxon>Penicillium</taxon>
    </lineage>
</organism>